<dbReference type="GO" id="GO:0043531">
    <property type="term" value="F:ADP binding"/>
    <property type="evidence" value="ECO:0007669"/>
    <property type="project" value="InterPro"/>
</dbReference>
<proteinExistence type="predicted"/>
<accession>A0A2P5XCE9</accession>
<dbReference type="Proteomes" id="UP000239757">
    <property type="component" value="Unassembled WGS sequence"/>
</dbReference>
<evidence type="ECO:0000259" key="2">
    <source>
        <dbReference type="Pfam" id="PF00931"/>
    </source>
</evidence>
<dbReference type="EMBL" id="KZ665191">
    <property type="protein sequence ID" value="PPS01016.1"/>
    <property type="molecule type" value="Genomic_DNA"/>
</dbReference>
<gene>
    <name evidence="3" type="ORF">GOBAR_AA19636</name>
</gene>
<feature type="domain" description="NB-ARC" evidence="2">
    <location>
        <begin position="29"/>
        <end position="71"/>
    </location>
</feature>
<dbReference type="SUPFAM" id="SSF52540">
    <property type="entry name" value="P-loop containing nucleoside triphosphate hydrolases"/>
    <property type="match status" value="1"/>
</dbReference>
<dbReference type="Pfam" id="PF00931">
    <property type="entry name" value="NB-ARC"/>
    <property type="match status" value="1"/>
</dbReference>
<name>A0A2P5XCE9_GOSBA</name>
<sequence length="184" mass="20158">MGLHFVDNNALVGIDYLRKDLGRESIHGESNRTAISVVGMGGVARTTLAKKVADEQIATGHFDCHACITVSIIQGGGSTKDHDKEKSILLCSMMYGKKTWGEVQYALFAETSTLELAQELLCRTAFQFDQEKQHPLELKDLSFDIAKKFEGLPLASVAISGLLSTKGRDVVEWQSLNDSLKAQL</sequence>
<dbReference type="InterPro" id="IPR027417">
    <property type="entry name" value="P-loop_NTPase"/>
</dbReference>
<protein>
    <recommendedName>
        <fullName evidence="2">NB-ARC domain-containing protein</fullName>
    </recommendedName>
</protein>
<dbReference type="OrthoDB" id="1002634at2759"/>
<evidence type="ECO:0000313" key="3">
    <source>
        <dbReference type="EMBL" id="PPS01016.1"/>
    </source>
</evidence>
<evidence type="ECO:0000256" key="1">
    <source>
        <dbReference type="ARBA" id="ARBA00022821"/>
    </source>
</evidence>
<dbReference type="Gene3D" id="3.40.50.300">
    <property type="entry name" value="P-loop containing nucleotide triphosphate hydrolases"/>
    <property type="match status" value="1"/>
</dbReference>
<reference evidence="3 4" key="1">
    <citation type="submission" date="2015-01" db="EMBL/GenBank/DDBJ databases">
        <title>Genome of allotetraploid Gossypium barbadense reveals genomic plasticity and fiber elongation in cotton evolution.</title>
        <authorList>
            <person name="Chen X."/>
            <person name="Liu X."/>
            <person name="Zhao B."/>
            <person name="Zheng H."/>
            <person name="Hu Y."/>
            <person name="Lu G."/>
            <person name="Yang C."/>
            <person name="Chen J."/>
            <person name="Shan C."/>
            <person name="Zhang L."/>
            <person name="Zhou Y."/>
            <person name="Wang L."/>
            <person name="Guo W."/>
            <person name="Bai Y."/>
            <person name="Ruan J."/>
            <person name="Shangguan X."/>
            <person name="Mao Y."/>
            <person name="Jiang J."/>
            <person name="Zhu Y."/>
            <person name="Lei J."/>
            <person name="Kang H."/>
            <person name="Chen S."/>
            <person name="He X."/>
            <person name="Wang R."/>
            <person name="Wang Y."/>
            <person name="Chen J."/>
            <person name="Wang L."/>
            <person name="Yu S."/>
            <person name="Wang B."/>
            <person name="Wei J."/>
            <person name="Song S."/>
            <person name="Lu X."/>
            <person name="Gao Z."/>
            <person name="Gu W."/>
            <person name="Deng X."/>
            <person name="Ma D."/>
            <person name="Wang S."/>
            <person name="Liang W."/>
            <person name="Fang L."/>
            <person name="Cai C."/>
            <person name="Zhu X."/>
            <person name="Zhou B."/>
            <person name="Zhang Y."/>
            <person name="Chen Z."/>
            <person name="Xu S."/>
            <person name="Zhu R."/>
            <person name="Wang S."/>
            <person name="Zhang T."/>
            <person name="Zhao G."/>
        </authorList>
    </citation>
    <scope>NUCLEOTIDE SEQUENCE [LARGE SCALE GENOMIC DNA]</scope>
    <source>
        <strain evidence="4">cv. Xinhai21</strain>
        <tissue evidence="3">Leaf</tissue>
    </source>
</reference>
<dbReference type="InterPro" id="IPR002182">
    <property type="entry name" value="NB-ARC"/>
</dbReference>
<keyword evidence="1" id="KW-0611">Plant defense</keyword>
<dbReference type="PANTHER" id="PTHR36766">
    <property type="entry name" value="PLANT BROAD-SPECTRUM MILDEW RESISTANCE PROTEIN RPW8"/>
    <property type="match status" value="1"/>
</dbReference>
<dbReference type="GO" id="GO:0006952">
    <property type="term" value="P:defense response"/>
    <property type="evidence" value="ECO:0007669"/>
    <property type="project" value="UniProtKB-KW"/>
</dbReference>
<dbReference type="PANTHER" id="PTHR36766:SF70">
    <property type="entry name" value="DISEASE RESISTANCE PROTEIN RGA4"/>
    <property type="match status" value="1"/>
</dbReference>
<evidence type="ECO:0000313" key="4">
    <source>
        <dbReference type="Proteomes" id="UP000239757"/>
    </source>
</evidence>
<dbReference type="AlphaFoldDB" id="A0A2P5XCE9"/>
<organism evidence="3 4">
    <name type="scientific">Gossypium barbadense</name>
    <name type="common">Sea Island cotton</name>
    <name type="synonym">Hibiscus barbadensis</name>
    <dbReference type="NCBI Taxonomy" id="3634"/>
    <lineage>
        <taxon>Eukaryota</taxon>
        <taxon>Viridiplantae</taxon>
        <taxon>Streptophyta</taxon>
        <taxon>Embryophyta</taxon>
        <taxon>Tracheophyta</taxon>
        <taxon>Spermatophyta</taxon>
        <taxon>Magnoliopsida</taxon>
        <taxon>eudicotyledons</taxon>
        <taxon>Gunneridae</taxon>
        <taxon>Pentapetalae</taxon>
        <taxon>rosids</taxon>
        <taxon>malvids</taxon>
        <taxon>Malvales</taxon>
        <taxon>Malvaceae</taxon>
        <taxon>Malvoideae</taxon>
        <taxon>Gossypium</taxon>
    </lineage>
</organism>